<sequence>MGNTTVFNNAFAELNTLYFSKKILKGKEADTWDSAILKLEQFKWIEPIYKTMDSKSLKTLRRVAKGKCFYKIMVPKPIRYKGELVNAQNRFDYAIKTLKLYCENRYKS</sequence>
<reference evidence="1 2" key="1">
    <citation type="submission" date="2020-03" db="EMBL/GenBank/DDBJ databases">
        <title>Tamlana sp. nov, isolated from XXX.</title>
        <authorList>
            <person name="Cao W.R."/>
        </authorList>
    </citation>
    <scope>NUCLEOTIDE SEQUENCE [LARGE SCALE GENOMIC DNA]</scope>
    <source>
        <strain evidence="1 2">HST1-43</strain>
    </source>
</reference>
<organism evidence="1 2">
    <name type="scientific">Tamlana crocina</name>
    <dbReference type="NCBI Taxonomy" id="393006"/>
    <lineage>
        <taxon>Bacteria</taxon>
        <taxon>Pseudomonadati</taxon>
        <taxon>Bacteroidota</taxon>
        <taxon>Flavobacteriia</taxon>
        <taxon>Flavobacteriales</taxon>
        <taxon>Flavobacteriaceae</taxon>
        <taxon>Tamlana</taxon>
    </lineage>
</organism>
<dbReference type="Proteomes" id="UP000760545">
    <property type="component" value="Unassembled WGS sequence"/>
</dbReference>
<evidence type="ECO:0000313" key="1">
    <source>
        <dbReference type="EMBL" id="NJX15727.1"/>
    </source>
</evidence>
<name>A0ABX1DEB2_9FLAO</name>
<dbReference type="EMBL" id="JAAVJS010000011">
    <property type="protein sequence ID" value="NJX15727.1"/>
    <property type="molecule type" value="Genomic_DNA"/>
</dbReference>
<comment type="caution">
    <text evidence="1">The sequence shown here is derived from an EMBL/GenBank/DDBJ whole genome shotgun (WGS) entry which is preliminary data.</text>
</comment>
<dbReference type="RefSeq" id="WP_167917954.1">
    <property type="nucleotide sequence ID" value="NZ_JAAVJS010000011.1"/>
</dbReference>
<gene>
    <name evidence="1" type="ORF">HC176_09510</name>
</gene>
<evidence type="ECO:0000313" key="2">
    <source>
        <dbReference type="Proteomes" id="UP000760545"/>
    </source>
</evidence>
<accession>A0ABX1DEB2</accession>
<proteinExistence type="predicted"/>
<keyword evidence="2" id="KW-1185">Reference proteome</keyword>
<protein>
    <submittedName>
        <fullName evidence="1">Uncharacterized protein</fullName>
    </submittedName>
</protein>